<keyword evidence="1" id="KW-1133">Transmembrane helix</keyword>
<dbReference type="Proteomes" id="UP000887540">
    <property type="component" value="Unplaced"/>
</dbReference>
<evidence type="ECO:0000256" key="1">
    <source>
        <dbReference type="SAM" id="Phobius"/>
    </source>
</evidence>
<evidence type="ECO:0000313" key="2">
    <source>
        <dbReference type="Proteomes" id="UP000887540"/>
    </source>
</evidence>
<keyword evidence="1" id="KW-0812">Transmembrane</keyword>
<dbReference type="WBParaSite" id="ACRNAN_scaffold8109.g22731.t1">
    <property type="protein sequence ID" value="ACRNAN_scaffold8109.g22731.t1"/>
    <property type="gene ID" value="ACRNAN_scaffold8109.g22731"/>
</dbReference>
<organism evidence="2 3">
    <name type="scientific">Acrobeloides nanus</name>
    <dbReference type="NCBI Taxonomy" id="290746"/>
    <lineage>
        <taxon>Eukaryota</taxon>
        <taxon>Metazoa</taxon>
        <taxon>Ecdysozoa</taxon>
        <taxon>Nematoda</taxon>
        <taxon>Chromadorea</taxon>
        <taxon>Rhabditida</taxon>
        <taxon>Tylenchina</taxon>
        <taxon>Cephalobomorpha</taxon>
        <taxon>Cephaloboidea</taxon>
        <taxon>Cephalobidae</taxon>
        <taxon>Acrobeloides</taxon>
    </lineage>
</organism>
<feature type="transmembrane region" description="Helical" evidence="1">
    <location>
        <begin position="12"/>
        <end position="35"/>
    </location>
</feature>
<accession>A0A914EIE8</accession>
<reference evidence="3" key="1">
    <citation type="submission" date="2022-11" db="UniProtKB">
        <authorList>
            <consortium name="WormBaseParasite"/>
        </authorList>
    </citation>
    <scope>IDENTIFICATION</scope>
</reference>
<name>A0A914EIE8_9BILA</name>
<proteinExistence type="predicted"/>
<sequence>MWIVGQTFLLTNLIYVMGIAIAISVSPMNDVVFALTK</sequence>
<evidence type="ECO:0000313" key="3">
    <source>
        <dbReference type="WBParaSite" id="ACRNAN_scaffold8109.g22731.t1"/>
    </source>
</evidence>
<keyword evidence="1" id="KW-0472">Membrane</keyword>
<protein>
    <submittedName>
        <fullName evidence="3">Uncharacterized protein</fullName>
    </submittedName>
</protein>
<dbReference type="AlphaFoldDB" id="A0A914EIE8"/>
<keyword evidence="2" id="KW-1185">Reference proteome</keyword>